<dbReference type="PANTHER" id="PTHR36370">
    <property type="entry name" value="THYLAKOID SOLUBLE PHOSPHOPROTEIN"/>
    <property type="match status" value="1"/>
</dbReference>
<accession>A0A3L6DSB2</accession>
<dbReference type="InParanoid" id="A0A1D6FZY1"/>
<protein>
    <submittedName>
        <fullName evidence="1">Uncharacterized protein</fullName>
    </submittedName>
</protein>
<proteinExistence type="predicted"/>
<gene>
    <name evidence="1" type="ORF">ZEAMMB73_Zm00001d011421</name>
</gene>
<dbReference type="InterPro" id="IPR037244">
    <property type="entry name" value="TSP9_sf"/>
</dbReference>
<dbReference type="ExpressionAtlas" id="A0A1D6FZY1">
    <property type="expression patterns" value="baseline"/>
</dbReference>
<dbReference type="SMR" id="A0A1D6FZY1"/>
<dbReference type="SUPFAM" id="SSF144256">
    <property type="entry name" value="TSP9-like"/>
    <property type="match status" value="1"/>
</dbReference>
<reference evidence="1" key="1">
    <citation type="submission" date="2015-12" db="EMBL/GenBank/DDBJ databases">
        <title>Update maize B73 reference genome by single molecule sequencing technologies.</title>
        <authorList>
            <consortium name="Maize Genome Sequencing Project"/>
            <person name="Ware D."/>
        </authorList>
    </citation>
    <scope>NUCLEOTIDE SEQUENCE</scope>
    <source>
        <tissue evidence="1">Seedling</tissue>
    </source>
</reference>
<dbReference type="Pfam" id="PF11493">
    <property type="entry name" value="TSP9"/>
    <property type="match status" value="1"/>
</dbReference>
<dbReference type="EMBL" id="CM000784">
    <property type="protein sequence ID" value="AQK96824.1"/>
    <property type="molecule type" value="Genomic_DNA"/>
</dbReference>
<accession>A0A1D6FZY1</accession>
<organism evidence="1">
    <name type="scientific">Zea mays</name>
    <name type="common">Maize</name>
    <dbReference type="NCBI Taxonomy" id="4577"/>
    <lineage>
        <taxon>Eukaryota</taxon>
        <taxon>Viridiplantae</taxon>
        <taxon>Streptophyta</taxon>
        <taxon>Embryophyta</taxon>
        <taxon>Tracheophyta</taxon>
        <taxon>Spermatophyta</taxon>
        <taxon>Magnoliopsida</taxon>
        <taxon>Liliopsida</taxon>
        <taxon>Poales</taxon>
        <taxon>Poaceae</taxon>
        <taxon>PACMAD clade</taxon>
        <taxon>Panicoideae</taxon>
        <taxon>Andropogonodae</taxon>
        <taxon>Andropogoneae</taxon>
        <taxon>Tripsacinae</taxon>
        <taxon>Zea</taxon>
    </lineage>
</organism>
<dbReference type="InterPro" id="IPR021584">
    <property type="entry name" value="TSP9"/>
</dbReference>
<dbReference type="AlphaFoldDB" id="A0A1D6FZY1"/>
<evidence type="ECO:0000313" key="1">
    <source>
        <dbReference type="EMBL" id="AQK96824.1"/>
    </source>
</evidence>
<dbReference type="PANTHER" id="PTHR36370:SF1">
    <property type="entry name" value="THYLAKOID SOLUBLE PHOSPHOPROTEIN"/>
    <property type="match status" value="1"/>
</dbReference>
<name>A0A1D6FZY1_MAIZE</name>
<sequence>MISSSSNAVAVLELQQSSFGTVAPTMAWSLARTTSVGRRARYLSTAHVPTTGKREQKGLFDTIFGALYREEQMLETNPILNKVGSKSKPPVVIAASAPKKVAEESGSGGLSLGGFFSRPKKGGDANGDIKGFTARRLFTQDQALKLVICILWNSRQMHILSEYRVSIGEGCVVVHPDGLINWIRCVDQAGHQGMEPKDHHTIHPEFPTKAFKAHKVYYLNEAKRDELLQFAQGAISGQKINADIARLDKEITQLQHQISSMDALHATSIVNQNKKAQTATEIQATMSMTKLSISYYYILNLMIQLNFPRLRLKSC</sequence>